<proteinExistence type="predicted"/>
<dbReference type="eggNOG" id="ENOG5030X3N">
    <property type="taxonomic scope" value="Bacteria"/>
</dbReference>
<dbReference type="EMBL" id="CP001046">
    <property type="protein sequence ID" value="ACC76647.1"/>
    <property type="molecule type" value="Genomic_DNA"/>
</dbReference>
<evidence type="ECO:0000313" key="1">
    <source>
        <dbReference type="EMBL" id="ACC76647.1"/>
    </source>
</evidence>
<keyword evidence="1" id="KW-0614">Plasmid</keyword>
<dbReference type="AlphaFoldDB" id="B2JYD9"/>
<keyword evidence="2" id="KW-1185">Reference proteome</keyword>
<organism evidence="1 2">
    <name type="scientific">Paraburkholderia phymatum (strain DSM 17167 / CIP 108236 / LMG 21445 / STM815)</name>
    <name type="common">Burkholderia phymatum</name>
    <dbReference type="NCBI Taxonomy" id="391038"/>
    <lineage>
        <taxon>Bacteria</taxon>
        <taxon>Pseudomonadati</taxon>
        <taxon>Pseudomonadota</taxon>
        <taxon>Betaproteobacteria</taxon>
        <taxon>Burkholderiales</taxon>
        <taxon>Burkholderiaceae</taxon>
        <taxon>Paraburkholderia</taxon>
    </lineage>
</organism>
<protein>
    <submittedName>
        <fullName evidence="1">Uncharacterized protein</fullName>
    </submittedName>
</protein>
<dbReference type="HOGENOM" id="CLU_1583430_0_0_4"/>
<sequence>MGFVVVSTSQVTSGDAGDEMRFIATIASRRSPSVALRARTTASVEPAYNKTLLLEWSVVVRYEIFGRWVRYVRRSFAPCGQIGSPRIPHHTTSEDVLERFAAHAFASRRRERLEGKSVPLKSGRCRGVAGGRSRDRRAEVRAARRDALKRTRIAAIRFAQYQFSGRLT</sequence>
<dbReference type="KEGG" id="bph:Bphy_7762"/>
<accession>B2JYD9</accession>
<gene>
    <name evidence="1" type="ordered locus">Bphy_7762</name>
</gene>
<evidence type="ECO:0000313" key="2">
    <source>
        <dbReference type="Proteomes" id="UP000001192"/>
    </source>
</evidence>
<dbReference type="Proteomes" id="UP000001192">
    <property type="component" value="Plasmid pBPHY02"/>
</dbReference>
<reference evidence="2" key="1">
    <citation type="journal article" date="2014" name="Stand. Genomic Sci.">
        <title>Complete genome sequence of Burkholderia phymatum STM815(T), a broad host range and efficient nitrogen-fixing symbiont of Mimosa species.</title>
        <authorList>
            <person name="Moulin L."/>
            <person name="Klonowska A."/>
            <person name="Caroline B."/>
            <person name="Booth K."/>
            <person name="Vriezen J.A."/>
            <person name="Melkonian R."/>
            <person name="James E.K."/>
            <person name="Young J.P."/>
            <person name="Bena G."/>
            <person name="Hauser L."/>
            <person name="Land M."/>
            <person name="Kyrpides N."/>
            <person name="Bruce D."/>
            <person name="Chain P."/>
            <person name="Copeland A."/>
            <person name="Pitluck S."/>
            <person name="Woyke T."/>
            <person name="Lizotte-Waniewski M."/>
            <person name="Bristow J."/>
            <person name="Riley M."/>
        </authorList>
    </citation>
    <scope>NUCLEOTIDE SEQUENCE [LARGE SCALE GENOMIC DNA]</scope>
    <source>
        <strain evidence="2">DSM 17167 / CIP 108236 / LMG 21445 / STM815</strain>
        <plasmid evidence="2">Plasmid pBPHY02</plasmid>
    </source>
</reference>
<geneLocation type="plasmid" evidence="1 2">
    <name>pBPHY02</name>
</geneLocation>
<name>B2JYD9_PARP8</name>